<comment type="caution">
    <text evidence="1">The sequence shown here is derived from an EMBL/GenBank/DDBJ whole genome shotgun (WGS) entry which is preliminary data.</text>
</comment>
<name>A0A9W8IXY5_9AGAR</name>
<feature type="non-terminal residue" evidence="1">
    <location>
        <position position="1"/>
    </location>
</feature>
<keyword evidence="2" id="KW-1185">Reference proteome</keyword>
<dbReference type="InterPro" id="IPR032675">
    <property type="entry name" value="LRR_dom_sf"/>
</dbReference>
<evidence type="ECO:0000313" key="1">
    <source>
        <dbReference type="EMBL" id="KAJ2920673.1"/>
    </source>
</evidence>
<dbReference type="OrthoDB" id="3543113at2759"/>
<reference evidence="1" key="1">
    <citation type="submission" date="2022-06" db="EMBL/GenBank/DDBJ databases">
        <title>Genome Sequence of Candolleomyces eurysporus.</title>
        <authorList>
            <person name="Buettner E."/>
        </authorList>
    </citation>
    <scope>NUCLEOTIDE SEQUENCE</scope>
    <source>
        <strain evidence="1">VTCC 930004</strain>
    </source>
</reference>
<dbReference type="Gene3D" id="3.80.10.10">
    <property type="entry name" value="Ribonuclease Inhibitor"/>
    <property type="match status" value="1"/>
</dbReference>
<evidence type="ECO:0000313" key="2">
    <source>
        <dbReference type="Proteomes" id="UP001140091"/>
    </source>
</evidence>
<dbReference type="EMBL" id="JANBPK010001810">
    <property type="protein sequence ID" value="KAJ2920673.1"/>
    <property type="molecule type" value="Genomic_DNA"/>
</dbReference>
<dbReference type="Proteomes" id="UP001140091">
    <property type="component" value="Unassembled WGS sequence"/>
</dbReference>
<gene>
    <name evidence="1" type="ORF">H1R20_g16421</name>
</gene>
<sequence>METVFKTPELVDLILGCFRVTPSSDSSGPRERIHVSREDLQVTSDDEKRRTLYRMALTNRAISHTALRILWFTIDGSLPLLQLVSGLKYDNIVGQWILTRSLLSRDFNRLDFFSSMVKHIVLPGDGQTLYESVHSSAVFEICMMRRDTPLVPGLKTLWIDDTCDYGTLFLTETLKRVKIVYARDPESVDLPSPSAWNLLRLLPARAPFLEELYVGSTPSSSNLSDILKLGHLKKLTFNIWDRHWLAIGVSARYQFLKGLECLARLIELDVGGMLEDYRSTIDPLLEPKAVCYRFPALETLKLTGFDSHLLKLLTQLPGNSLKELAFRLDLDEIWDDLDDAEEEGISNFGMDEMFSSLGGQSFLSLTKLSIDCDAPPFKMEHLRPLLQMSGMMHFDIHPACWDLDDEFILDMASAWPNLECFRLFTDITGAPPTQPTLVSLQTFARLCPNLRRISTDVSTAIPPGQPLHHLKHLTLFSVGRNVEVTKSKVPAVAGFLSATFPALIFAFYERWGGGNYKQGENWDAVFQVLLHDKDKDEVAALKTMFIN</sequence>
<proteinExistence type="predicted"/>
<dbReference type="SUPFAM" id="SSF52047">
    <property type="entry name" value="RNI-like"/>
    <property type="match status" value="1"/>
</dbReference>
<accession>A0A9W8IXY5</accession>
<organism evidence="1 2">
    <name type="scientific">Candolleomyces eurysporus</name>
    <dbReference type="NCBI Taxonomy" id="2828524"/>
    <lineage>
        <taxon>Eukaryota</taxon>
        <taxon>Fungi</taxon>
        <taxon>Dikarya</taxon>
        <taxon>Basidiomycota</taxon>
        <taxon>Agaricomycotina</taxon>
        <taxon>Agaricomycetes</taxon>
        <taxon>Agaricomycetidae</taxon>
        <taxon>Agaricales</taxon>
        <taxon>Agaricineae</taxon>
        <taxon>Psathyrellaceae</taxon>
        <taxon>Candolleomyces</taxon>
    </lineage>
</organism>
<dbReference type="AlphaFoldDB" id="A0A9W8IXY5"/>
<protein>
    <submittedName>
        <fullName evidence="1">Uncharacterized protein</fullName>
    </submittedName>
</protein>